<keyword evidence="1" id="KW-0862">Zinc</keyword>
<keyword evidence="1" id="KW-0479">Metal-binding</keyword>
<feature type="domain" description="ClpX-type ZB" evidence="2">
    <location>
        <begin position="1"/>
        <end position="54"/>
    </location>
</feature>
<dbReference type="InterPro" id="IPR059188">
    <property type="entry name" value="Znf_CLPX-like"/>
</dbReference>
<dbReference type="eggNOG" id="COG1219">
    <property type="taxonomic scope" value="Bacteria"/>
</dbReference>
<keyword evidence="4" id="KW-1185">Reference proteome</keyword>
<dbReference type="GO" id="GO:0006508">
    <property type="term" value="P:proteolysis"/>
    <property type="evidence" value="ECO:0007669"/>
    <property type="project" value="UniProtKB-KW"/>
</dbReference>
<evidence type="ECO:0000256" key="1">
    <source>
        <dbReference type="PROSITE-ProRule" id="PRU01250"/>
    </source>
</evidence>
<feature type="binding site" evidence="1">
    <location>
        <position position="35"/>
    </location>
    <ligand>
        <name>Zn(2+)</name>
        <dbReference type="ChEBI" id="CHEBI:29105"/>
    </ligand>
</feature>
<keyword evidence="1" id="KW-0143">Chaperone</keyword>
<dbReference type="RefSeq" id="WP_233427554.1">
    <property type="nucleotide sequence ID" value="NZ_AYXG01000089.1"/>
</dbReference>
<keyword evidence="3" id="KW-0645">Protease</keyword>
<dbReference type="AlphaFoldDB" id="W7IMJ5"/>
<dbReference type="GO" id="GO:0008233">
    <property type="term" value="F:peptidase activity"/>
    <property type="evidence" value="ECO:0007669"/>
    <property type="project" value="UniProtKB-KW"/>
</dbReference>
<comment type="similarity">
    <text evidence="1">Belongs to the ClpX chaperone family.</text>
</comment>
<evidence type="ECO:0000313" key="3">
    <source>
        <dbReference type="EMBL" id="EWC62105.1"/>
    </source>
</evidence>
<dbReference type="GO" id="GO:0046983">
    <property type="term" value="F:protein dimerization activity"/>
    <property type="evidence" value="ECO:0007669"/>
    <property type="project" value="UniProtKB-UniRule"/>
</dbReference>
<organism evidence="3 4">
    <name type="scientific">Actinokineospora spheciospongiae</name>
    <dbReference type="NCBI Taxonomy" id="909613"/>
    <lineage>
        <taxon>Bacteria</taxon>
        <taxon>Bacillati</taxon>
        <taxon>Actinomycetota</taxon>
        <taxon>Actinomycetes</taxon>
        <taxon>Pseudonocardiales</taxon>
        <taxon>Pseudonocardiaceae</taxon>
        <taxon>Actinokineospora</taxon>
    </lineage>
</organism>
<feature type="binding site" evidence="1">
    <location>
        <position position="16"/>
    </location>
    <ligand>
        <name>Zn(2+)</name>
        <dbReference type="ChEBI" id="CHEBI:29105"/>
    </ligand>
</feature>
<dbReference type="Gene3D" id="6.20.220.10">
    <property type="entry name" value="ClpX chaperone, C4-type zinc finger domain"/>
    <property type="match status" value="1"/>
</dbReference>
<dbReference type="Proteomes" id="UP000019277">
    <property type="component" value="Unassembled WGS sequence"/>
</dbReference>
<protein>
    <submittedName>
        <fullName evidence="3">ATP-dependent Clp protease ATP-binding subunit ClpX</fullName>
    </submittedName>
</protein>
<dbReference type="GO" id="GO:0005524">
    <property type="term" value="F:ATP binding"/>
    <property type="evidence" value="ECO:0007669"/>
    <property type="project" value="UniProtKB-KW"/>
</dbReference>
<evidence type="ECO:0000313" key="4">
    <source>
        <dbReference type="Proteomes" id="UP000019277"/>
    </source>
</evidence>
<evidence type="ECO:0000259" key="2">
    <source>
        <dbReference type="PROSITE" id="PS51902"/>
    </source>
</evidence>
<reference evidence="3 4" key="1">
    <citation type="journal article" date="2014" name="Genome Announc.">
        <title>Draft Genome Sequence of the Antitrypanosomally Active Sponge-Associated Bacterium Actinokineospora sp. Strain EG49.</title>
        <authorList>
            <person name="Harjes J."/>
            <person name="Ryu T."/>
            <person name="Abdelmohsen U.R."/>
            <person name="Moitinho-Silva L."/>
            <person name="Horn H."/>
            <person name="Ravasi T."/>
            <person name="Hentschel U."/>
        </authorList>
    </citation>
    <scope>NUCLEOTIDE SEQUENCE [LARGE SCALE GENOMIC DNA]</scope>
    <source>
        <strain evidence="3 4">EG49</strain>
    </source>
</reference>
<dbReference type="InterPro" id="IPR010603">
    <property type="entry name" value="Znf_CppX_C4"/>
</dbReference>
<keyword evidence="3" id="KW-0547">Nucleotide-binding</keyword>
<dbReference type="EMBL" id="AYXG01000089">
    <property type="protein sequence ID" value="EWC62105.1"/>
    <property type="molecule type" value="Genomic_DNA"/>
</dbReference>
<dbReference type="InterPro" id="IPR038366">
    <property type="entry name" value="Znf_CppX_C4_sf"/>
</dbReference>
<feature type="binding site" evidence="1">
    <location>
        <position position="13"/>
    </location>
    <ligand>
        <name>Zn(2+)</name>
        <dbReference type="ChEBI" id="CHEBI:29105"/>
    </ligand>
</feature>
<comment type="caution">
    <text evidence="3">The sequence shown here is derived from an EMBL/GenBank/DDBJ whole genome shotgun (WGS) entry which is preliminary data.</text>
</comment>
<dbReference type="GO" id="GO:0006457">
    <property type="term" value="P:protein folding"/>
    <property type="evidence" value="ECO:0007669"/>
    <property type="project" value="UniProtKB-UniRule"/>
</dbReference>
<keyword evidence="3" id="KW-0378">Hydrolase</keyword>
<dbReference type="GO" id="GO:0051082">
    <property type="term" value="F:unfolded protein binding"/>
    <property type="evidence" value="ECO:0007669"/>
    <property type="project" value="UniProtKB-UniRule"/>
</dbReference>
<name>W7IMJ5_9PSEU</name>
<dbReference type="Pfam" id="PF06689">
    <property type="entry name" value="zf-C4_ClpX"/>
    <property type="match status" value="1"/>
</dbReference>
<dbReference type="PATRIC" id="fig|909613.9.peg.2625"/>
<dbReference type="GO" id="GO:0008270">
    <property type="term" value="F:zinc ion binding"/>
    <property type="evidence" value="ECO:0007669"/>
    <property type="project" value="UniProtKB-UniRule"/>
</dbReference>
<feature type="binding site" evidence="1">
    <location>
        <position position="38"/>
    </location>
    <ligand>
        <name>Zn(2+)</name>
        <dbReference type="ChEBI" id="CHEBI:29105"/>
    </ligand>
</feature>
<sequence>MSAVQELSMPVRCSFCRRSHDEVDKVVAGPGIFICDGCVALAAEIIAGAPATHGAVLPWEVEMPLEQVLATLGPVAAAGAQVEENLGVWVRKARSAGATWAQVGAALGMTRQSAWERFSGEE</sequence>
<dbReference type="SUPFAM" id="SSF57716">
    <property type="entry name" value="Glucocorticoid receptor-like (DNA-binding domain)"/>
    <property type="match status" value="1"/>
</dbReference>
<keyword evidence="3" id="KW-0067">ATP-binding</keyword>
<dbReference type="STRING" id="909613.UO65_2619"/>
<proteinExistence type="inferred from homology"/>
<gene>
    <name evidence="3" type="ORF">UO65_2619</name>
</gene>
<dbReference type="PROSITE" id="PS51902">
    <property type="entry name" value="CLPX_ZB"/>
    <property type="match status" value="1"/>
</dbReference>
<dbReference type="SMART" id="SM00994">
    <property type="entry name" value="zf-C4_ClpX"/>
    <property type="match status" value="1"/>
</dbReference>
<accession>W7IMJ5</accession>